<feature type="compositionally biased region" description="Basic and acidic residues" evidence="6">
    <location>
        <begin position="348"/>
        <end position="358"/>
    </location>
</feature>
<feature type="domain" description="Rhodopsin" evidence="8">
    <location>
        <begin position="26"/>
        <end position="266"/>
    </location>
</feature>
<evidence type="ECO:0000256" key="6">
    <source>
        <dbReference type="SAM" id="MobiDB-lite"/>
    </source>
</evidence>
<evidence type="ECO:0000313" key="10">
    <source>
        <dbReference type="Proteomes" id="UP000651452"/>
    </source>
</evidence>
<comment type="similarity">
    <text evidence="5">Belongs to the SAT4 family.</text>
</comment>
<dbReference type="InterPro" id="IPR052337">
    <property type="entry name" value="SAT4-like"/>
</dbReference>
<reference evidence="9" key="1">
    <citation type="submission" date="2018-12" db="EMBL/GenBank/DDBJ databases">
        <authorList>
            <person name="Syme R.A."/>
            <person name="Farfan-Caceres L."/>
            <person name="Lichtenzveig J."/>
        </authorList>
    </citation>
    <scope>NUCLEOTIDE SEQUENCE</scope>
    <source>
        <strain evidence="9">Al4</strain>
    </source>
</reference>
<dbReference type="InterPro" id="IPR049326">
    <property type="entry name" value="Rhodopsin_dom_fungi"/>
</dbReference>
<dbReference type="PANTHER" id="PTHR33048">
    <property type="entry name" value="PTH11-LIKE INTEGRAL MEMBRANE PROTEIN (AFU_ORTHOLOGUE AFUA_5G11245)"/>
    <property type="match status" value="1"/>
</dbReference>
<keyword evidence="4 7" id="KW-0472">Membrane</keyword>
<feature type="transmembrane region" description="Helical" evidence="7">
    <location>
        <begin position="241"/>
        <end position="261"/>
    </location>
</feature>
<feature type="transmembrane region" description="Helical" evidence="7">
    <location>
        <begin position="202"/>
        <end position="229"/>
    </location>
</feature>
<dbReference type="OrthoDB" id="3934549at2759"/>
<evidence type="ECO:0000256" key="5">
    <source>
        <dbReference type="ARBA" id="ARBA00038359"/>
    </source>
</evidence>
<evidence type="ECO:0000256" key="1">
    <source>
        <dbReference type="ARBA" id="ARBA00004141"/>
    </source>
</evidence>
<gene>
    <name evidence="9" type="ORF">EKO04_002643</name>
</gene>
<sequence>MADSNGTKTLVALWALTIIPLVFMLLRFYCKSKYSKPYGYDDMLLVGSWILSLLYTVFAQVSVGYGIGRHFNDIEDKAFLVVGVKYMYISEIFGMFSVPMSKASFCVTLLRLTIVPWQRQILWFILITINLVFWAGAILTLVQCEPKEKLWNFTLDGKCWDNRIVIYFCVFIGVYSTLMDFLLALCPWLIIHKLQMRKREKFNIIAAMSLGCLAGIACAVKTAYLPLIGTWADFTYNIGDVLIWAITESAITIVAASIPFLRPMMKYISSRGGSRGPSNGYTESHKLDDRLGGSRSLGTKVNIEAQPASNGIEGDDDSDKSILRETRDSGKITKTREVTVAYSESGDESTHDGRRGNS</sequence>
<comment type="caution">
    <text evidence="9">The sequence shown here is derived from an EMBL/GenBank/DDBJ whole genome shotgun (WGS) entry which is preliminary data.</text>
</comment>
<comment type="subcellular location">
    <subcellularLocation>
        <location evidence="1">Membrane</location>
        <topology evidence="1">Multi-pass membrane protein</topology>
    </subcellularLocation>
</comment>
<evidence type="ECO:0000313" key="9">
    <source>
        <dbReference type="EMBL" id="KAF9699560.1"/>
    </source>
</evidence>
<name>A0A8H7JAK6_9PLEO</name>
<evidence type="ECO:0000256" key="4">
    <source>
        <dbReference type="ARBA" id="ARBA00023136"/>
    </source>
</evidence>
<dbReference type="AlphaFoldDB" id="A0A8H7JAK6"/>
<keyword evidence="3 7" id="KW-1133">Transmembrane helix</keyword>
<reference evidence="9" key="2">
    <citation type="submission" date="2020-09" db="EMBL/GenBank/DDBJ databases">
        <title>Reference genome assembly for Australian Ascochyta lentis isolate Al4.</title>
        <authorList>
            <person name="Lee R.C."/>
            <person name="Farfan-Caceres L.M."/>
            <person name="Debler J.W."/>
            <person name="Williams A.H."/>
            <person name="Henares B.M."/>
        </authorList>
    </citation>
    <scope>NUCLEOTIDE SEQUENCE</scope>
    <source>
        <strain evidence="9">Al4</strain>
    </source>
</reference>
<feature type="region of interest" description="Disordered" evidence="6">
    <location>
        <begin position="271"/>
        <end position="358"/>
    </location>
</feature>
<feature type="compositionally biased region" description="Low complexity" evidence="6">
    <location>
        <begin position="271"/>
        <end position="280"/>
    </location>
</feature>
<dbReference type="Proteomes" id="UP000651452">
    <property type="component" value="Unassembled WGS sequence"/>
</dbReference>
<feature type="transmembrane region" description="Helical" evidence="7">
    <location>
        <begin position="42"/>
        <end position="67"/>
    </location>
</feature>
<feature type="transmembrane region" description="Helical" evidence="7">
    <location>
        <begin position="87"/>
        <end position="110"/>
    </location>
</feature>
<keyword evidence="2 7" id="KW-0812">Transmembrane</keyword>
<feature type="compositionally biased region" description="Basic and acidic residues" evidence="6">
    <location>
        <begin position="319"/>
        <end position="337"/>
    </location>
</feature>
<dbReference type="GO" id="GO:0016020">
    <property type="term" value="C:membrane"/>
    <property type="evidence" value="ECO:0007669"/>
    <property type="project" value="UniProtKB-SubCell"/>
</dbReference>
<dbReference type="EMBL" id="RZGK01000004">
    <property type="protein sequence ID" value="KAF9699560.1"/>
    <property type="molecule type" value="Genomic_DNA"/>
</dbReference>
<evidence type="ECO:0000259" key="8">
    <source>
        <dbReference type="Pfam" id="PF20684"/>
    </source>
</evidence>
<dbReference type="Pfam" id="PF20684">
    <property type="entry name" value="Fung_rhodopsin"/>
    <property type="match status" value="1"/>
</dbReference>
<proteinExistence type="inferred from homology"/>
<feature type="transmembrane region" description="Helical" evidence="7">
    <location>
        <begin position="12"/>
        <end position="30"/>
    </location>
</feature>
<evidence type="ECO:0000256" key="2">
    <source>
        <dbReference type="ARBA" id="ARBA00022692"/>
    </source>
</evidence>
<evidence type="ECO:0000256" key="7">
    <source>
        <dbReference type="SAM" id="Phobius"/>
    </source>
</evidence>
<dbReference type="PANTHER" id="PTHR33048:SF42">
    <property type="entry name" value="INTEGRAL MEMBRANE PROTEIN"/>
    <property type="match status" value="1"/>
</dbReference>
<feature type="transmembrane region" description="Helical" evidence="7">
    <location>
        <begin position="164"/>
        <end position="190"/>
    </location>
</feature>
<feature type="compositionally biased region" description="Basic and acidic residues" evidence="6">
    <location>
        <begin position="283"/>
        <end position="292"/>
    </location>
</feature>
<protein>
    <recommendedName>
        <fullName evidence="8">Rhodopsin domain-containing protein</fullName>
    </recommendedName>
</protein>
<evidence type="ECO:0000256" key="3">
    <source>
        <dbReference type="ARBA" id="ARBA00022989"/>
    </source>
</evidence>
<keyword evidence="10" id="KW-1185">Reference proteome</keyword>
<feature type="transmembrane region" description="Helical" evidence="7">
    <location>
        <begin position="122"/>
        <end position="144"/>
    </location>
</feature>
<organism evidence="9 10">
    <name type="scientific">Ascochyta lentis</name>
    <dbReference type="NCBI Taxonomy" id="205686"/>
    <lineage>
        <taxon>Eukaryota</taxon>
        <taxon>Fungi</taxon>
        <taxon>Dikarya</taxon>
        <taxon>Ascomycota</taxon>
        <taxon>Pezizomycotina</taxon>
        <taxon>Dothideomycetes</taxon>
        <taxon>Pleosporomycetidae</taxon>
        <taxon>Pleosporales</taxon>
        <taxon>Pleosporineae</taxon>
        <taxon>Didymellaceae</taxon>
        <taxon>Ascochyta</taxon>
    </lineage>
</organism>
<accession>A0A8H7JAK6</accession>